<comment type="caution">
    <text evidence="5">The sequence shown here is derived from an EMBL/GenBank/DDBJ whole genome shotgun (WGS) entry which is preliminary data.</text>
</comment>
<keyword evidence="6" id="KW-1185">Reference proteome</keyword>
<proteinExistence type="predicted"/>
<dbReference type="AlphaFoldDB" id="A0AAU9K1X1"/>
<keyword evidence="3" id="KW-0418">Kinase</keyword>
<dbReference type="CDD" id="cd01428">
    <property type="entry name" value="ADK"/>
    <property type="match status" value="1"/>
</dbReference>
<dbReference type="GO" id="GO:0019205">
    <property type="term" value="F:nucleobase-containing compound kinase activity"/>
    <property type="evidence" value="ECO:0007669"/>
    <property type="project" value="InterPro"/>
</dbReference>
<evidence type="ECO:0000256" key="4">
    <source>
        <dbReference type="SAM" id="Coils"/>
    </source>
</evidence>
<accession>A0AAU9K1X1</accession>
<protein>
    <recommendedName>
        <fullName evidence="7">Adenylate kinase</fullName>
    </recommendedName>
</protein>
<dbReference type="InterPro" id="IPR000850">
    <property type="entry name" value="Adenylat/UMP-CMP_kin"/>
</dbReference>
<evidence type="ECO:0000256" key="1">
    <source>
        <dbReference type="ARBA" id="ARBA00022679"/>
    </source>
</evidence>
<dbReference type="PANTHER" id="PTHR23359">
    <property type="entry name" value="NUCLEOTIDE KINASE"/>
    <property type="match status" value="1"/>
</dbReference>
<dbReference type="Pfam" id="PF00406">
    <property type="entry name" value="ADK"/>
    <property type="match status" value="1"/>
</dbReference>
<dbReference type="Gene3D" id="1.20.890.10">
    <property type="entry name" value="cAMP-dependent protein kinase regulatory subunit, dimerization-anchoring domain"/>
    <property type="match status" value="1"/>
</dbReference>
<evidence type="ECO:0000313" key="6">
    <source>
        <dbReference type="Proteomes" id="UP001162131"/>
    </source>
</evidence>
<dbReference type="InterPro" id="IPR027417">
    <property type="entry name" value="P-loop_NTPase"/>
</dbReference>
<keyword evidence="2" id="KW-0547">Nucleotide-binding</keyword>
<sequence length="732" mass="84672">MSRIFINNINSYVGRELFQEIRGDPEEESSNVFIATLDPNDNSPRPAGVKKILRRDKPRLFKKYLLECDLIIYDLHTGNLAEVEEKLKLFKTTKFEEAKTIVLISSALVWGNTPPKMAQVLTEEEKSKLIDPDDPEASIEKDKVTEKSIIEPQPSERSQIIEKGEGVAEGEELKVEEPKEPEFVTVQFEESDYLQRKPSQKYEQWKIIEDLVLNLGTKENVNIYIICSGILYGNGEKVFNYHFRSAWLENPRALPYIFPGDNYIPTIHIKDLAKVVKFVIETKPETKYIFGIDKTLEPLQKSIIQAISKGIGTGEIEPVEKFSEEYQEWYEELGINVWMKPSRLLIPEPEGEEEAVLPFTWNYIGGIAENIRRLNEEYNKMRGLKPIKVFITGPPAAGKSHYGALLAEHYNVPHIHISDLLKEIAGSETDIGRMIAESEGRVDDKLVAEAFKLKLKSGPCMNRGYILDGWPRTYEDAKNLFMREVISTEPVEDGERNVEAEEEEEGAHLAPKVYENETEIIPNNVIILRAGDDFLIDRVRKLPAGKVKGTHYSDEGMKRRLQFYREKNDSDKETPVQAFFSDLNTEIYECESNIEAMELLYNMRVYIEREGRPFNFLASIEELEWQRINLIEMREKEKMRKLIENEEQVKKLAEEEKRKKDDKARKLFEQLKGKDLNLKGVKEMPLRSYLMENVIPFLSEGLLQVCKIVPEDPVDYLAEFMFTQSNQLRKHN</sequence>
<dbReference type="InterPro" id="IPR036291">
    <property type="entry name" value="NAD(P)-bd_dom_sf"/>
</dbReference>
<dbReference type="Gene3D" id="3.40.50.300">
    <property type="entry name" value="P-loop containing nucleotide triphosphate hydrolases"/>
    <property type="match status" value="1"/>
</dbReference>
<keyword evidence="4" id="KW-0175">Coiled coil</keyword>
<dbReference type="InterPro" id="IPR007858">
    <property type="entry name" value="Dpy-30_motif"/>
</dbReference>
<reference evidence="5" key="1">
    <citation type="submission" date="2021-09" db="EMBL/GenBank/DDBJ databases">
        <authorList>
            <consortium name="AG Swart"/>
            <person name="Singh M."/>
            <person name="Singh A."/>
            <person name="Seah K."/>
            <person name="Emmerich C."/>
        </authorList>
    </citation>
    <scope>NUCLEOTIDE SEQUENCE</scope>
    <source>
        <strain evidence="5">ATCC30299</strain>
    </source>
</reference>
<evidence type="ECO:0000256" key="2">
    <source>
        <dbReference type="ARBA" id="ARBA00022741"/>
    </source>
</evidence>
<dbReference type="InterPro" id="IPR047499">
    <property type="entry name" value="DD_AK7"/>
</dbReference>
<dbReference type="GO" id="GO:0006139">
    <property type="term" value="P:nucleobase-containing compound metabolic process"/>
    <property type="evidence" value="ECO:0007669"/>
    <property type="project" value="InterPro"/>
</dbReference>
<dbReference type="CDD" id="cd22967">
    <property type="entry name" value="DD_AK7"/>
    <property type="match status" value="1"/>
</dbReference>
<evidence type="ECO:0008006" key="7">
    <source>
        <dbReference type="Google" id="ProtNLM"/>
    </source>
</evidence>
<organism evidence="5 6">
    <name type="scientific">Blepharisma stoltei</name>
    <dbReference type="NCBI Taxonomy" id="1481888"/>
    <lineage>
        <taxon>Eukaryota</taxon>
        <taxon>Sar</taxon>
        <taxon>Alveolata</taxon>
        <taxon>Ciliophora</taxon>
        <taxon>Postciliodesmatophora</taxon>
        <taxon>Heterotrichea</taxon>
        <taxon>Heterotrichida</taxon>
        <taxon>Blepharismidae</taxon>
        <taxon>Blepharisma</taxon>
    </lineage>
</organism>
<dbReference type="EMBL" id="CAJZBQ010000053">
    <property type="protein sequence ID" value="CAG9331737.1"/>
    <property type="molecule type" value="Genomic_DNA"/>
</dbReference>
<feature type="coiled-coil region" evidence="4">
    <location>
        <begin position="635"/>
        <end position="670"/>
    </location>
</feature>
<dbReference type="SUPFAM" id="SSF51735">
    <property type="entry name" value="NAD(P)-binding Rossmann-fold domains"/>
    <property type="match status" value="1"/>
</dbReference>
<dbReference type="Proteomes" id="UP001162131">
    <property type="component" value="Unassembled WGS sequence"/>
</dbReference>
<dbReference type="Gene3D" id="3.40.50.720">
    <property type="entry name" value="NAD(P)-binding Rossmann-like Domain"/>
    <property type="match status" value="1"/>
</dbReference>
<keyword evidence="1" id="KW-0808">Transferase</keyword>
<gene>
    <name evidence="5" type="ORF">BSTOLATCC_MIC53800</name>
</gene>
<name>A0AAU9K1X1_9CILI</name>
<evidence type="ECO:0000256" key="3">
    <source>
        <dbReference type="ARBA" id="ARBA00022777"/>
    </source>
</evidence>
<evidence type="ECO:0000313" key="5">
    <source>
        <dbReference type="EMBL" id="CAG9331737.1"/>
    </source>
</evidence>
<dbReference type="GO" id="GO:0005524">
    <property type="term" value="F:ATP binding"/>
    <property type="evidence" value="ECO:0007669"/>
    <property type="project" value="InterPro"/>
</dbReference>
<dbReference type="SUPFAM" id="SSF52540">
    <property type="entry name" value="P-loop containing nucleoside triphosphate hydrolases"/>
    <property type="match status" value="1"/>
</dbReference>
<dbReference type="PRINTS" id="PR00094">
    <property type="entry name" value="ADENYLTKNASE"/>
</dbReference>
<dbReference type="Pfam" id="PF05186">
    <property type="entry name" value="Dpy-30"/>
    <property type="match status" value="1"/>
</dbReference>